<dbReference type="InterPro" id="IPR002464">
    <property type="entry name" value="DNA/RNA_helicase_DEAH_CS"/>
</dbReference>
<dbReference type="FunFam" id="3.40.50.300:FF:001363">
    <property type="entry name" value="ATP-dependent DNA helicase RecQ"/>
    <property type="match status" value="1"/>
</dbReference>
<dbReference type="eggNOG" id="COG0514">
    <property type="taxonomic scope" value="Bacteria"/>
</dbReference>
<dbReference type="InterPro" id="IPR004589">
    <property type="entry name" value="DNA_helicase_ATP-dep_RecQ"/>
</dbReference>
<feature type="domain" description="Helicase C-terminal" evidence="9">
    <location>
        <begin position="215"/>
        <end position="379"/>
    </location>
</feature>
<dbReference type="GO" id="GO:0005737">
    <property type="term" value="C:cytoplasm"/>
    <property type="evidence" value="ECO:0007669"/>
    <property type="project" value="TreeGrafter"/>
</dbReference>
<dbReference type="SUPFAM" id="SSF52540">
    <property type="entry name" value="P-loop containing nucleoside triphosphate hydrolases"/>
    <property type="match status" value="1"/>
</dbReference>
<evidence type="ECO:0000256" key="7">
    <source>
        <dbReference type="ARBA" id="ARBA00044550"/>
    </source>
</evidence>
<accession>A0A068LS15</accession>
<dbReference type="InterPro" id="IPR001650">
    <property type="entry name" value="Helicase_C-like"/>
</dbReference>
<protein>
    <recommendedName>
        <fullName evidence="6">ATP-dependent DNA helicase RecQ</fullName>
    </recommendedName>
    <alternativeName>
        <fullName evidence="7">DNA 3'-5' helicase RecQ</fullName>
    </alternativeName>
</protein>
<dbReference type="Gene3D" id="1.10.10.10">
    <property type="entry name" value="Winged helix-like DNA-binding domain superfamily/Winged helix DNA-binding domain"/>
    <property type="match status" value="1"/>
</dbReference>
<dbReference type="GO" id="GO:0030894">
    <property type="term" value="C:replisome"/>
    <property type="evidence" value="ECO:0007669"/>
    <property type="project" value="TreeGrafter"/>
</dbReference>
<dbReference type="InterPro" id="IPR014001">
    <property type="entry name" value="Helicase_ATP-bd"/>
</dbReference>
<keyword evidence="1" id="KW-0547">Nucleotide-binding</keyword>
<proteinExistence type="predicted"/>
<evidence type="ECO:0000256" key="3">
    <source>
        <dbReference type="ARBA" id="ARBA00022806"/>
    </source>
</evidence>
<dbReference type="InterPro" id="IPR011545">
    <property type="entry name" value="DEAD/DEAH_box_helicase_dom"/>
</dbReference>
<evidence type="ECO:0000259" key="8">
    <source>
        <dbReference type="PROSITE" id="PS51192"/>
    </source>
</evidence>
<dbReference type="GO" id="GO:0043590">
    <property type="term" value="C:bacterial nucleoid"/>
    <property type="evidence" value="ECO:0007669"/>
    <property type="project" value="TreeGrafter"/>
</dbReference>
<dbReference type="GO" id="GO:0009378">
    <property type="term" value="F:four-way junction helicase activity"/>
    <property type="evidence" value="ECO:0007669"/>
    <property type="project" value="TreeGrafter"/>
</dbReference>
<dbReference type="KEGG" id="bmet:BMMGA3_10925"/>
<dbReference type="GO" id="GO:0016787">
    <property type="term" value="F:hydrolase activity"/>
    <property type="evidence" value="ECO:0007669"/>
    <property type="project" value="UniProtKB-KW"/>
</dbReference>
<evidence type="ECO:0000313" key="11">
    <source>
        <dbReference type="Proteomes" id="UP000027602"/>
    </source>
</evidence>
<dbReference type="Pfam" id="PF00270">
    <property type="entry name" value="DEAD"/>
    <property type="match status" value="1"/>
</dbReference>
<keyword evidence="5" id="KW-0238">DNA-binding</keyword>
<dbReference type="GO" id="GO:0006281">
    <property type="term" value="P:DNA repair"/>
    <property type="evidence" value="ECO:0007669"/>
    <property type="project" value="TreeGrafter"/>
</dbReference>
<dbReference type="SMART" id="SM00490">
    <property type="entry name" value="HELICc"/>
    <property type="match status" value="1"/>
</dbReference>
<dbReference type="Pfam" id="PF16124">
    <property type="entry name" value="RecQ_Zn_bind"/>
    <property type="match status" value="1"/>
</dbReference>
<dbReference type="RefSeq" id="WP_038502216.1">
    <property type="nucleotide sequence ID" value="NZ_CP007739.1"/>
</dbReference>
<organism evidence="10 11">
    <name type="scientific">Bacillus methanolicus (strain MGA3 / ATCC 53907)</name>
    <dbReference type="NCBI Taxonomy" id="796606"/>
    <lineage>
        <taxon>Bacteria</taxon>
        <taxon>Bacillati</taxon>
        <taxon>Bacillota</taxon>
        <taxon>Bacilli</taxon>
        <taxon>Bacillales</taxon>
        <taxon>Bacillaceae</taxon>
        <taxon>Bacillus</taxon>
    </lineage>
</organism>
<dbReference type="Gene3D" id="3.40.50.300">
    <property type="entry name" value="P-loop containing nucleotide triphosphate hydrolases"/>
    <property type="match status" value="2"/>
</dbReference>
<keyword evidence="11" id="KW-1185">Reference proteome</keyword>
<gene>
    <name evidence="10" type="ORF">BMMGA3_10925</name>
</gene>
<dbReference type="PROSITE" id="PS51194">
    <property type="entry name" value="HELICASE_CTER"/>
    <property type="match status" value="1"/>
</dbReference>
<dbReference type="InterPro" id="IPR032284">
    <property type="entry name" value="RecQ_Zn-bd"/>
</dbReference>
<evidence type="ECO:0000256" key="1">
    <source>
        <dbReference type="ARBA" id="ARBA00022741"/>
    </source>
</evidence>
<dbReference type="GO" id="GO:0006310">
    <property type="term" value="P:DNA recombination"/>
    <property type="evidence" value="ECO:0007669"/>
    <property type="project" value="InterPro"/>
</dbReference>
<dbReference type="HOGENOM" id="CLU_001103_9_7_9"/>
<dbReference type="EMBL" id="CP007739">
    <property type="protein sequence ID" value="AIE60581.1"/>
    <property type="molecule type" value="Genomic_DNA"/>
</dbReference>
<evidence type="ECO:0000256" key="6">
    <source>
        <dbReference type="ARBA" id="ARBA00044535"/>
    </source>
</evidence>
<evidence type="ECO:0000256" key="2">
    <source>
        <dbReference type="ARBA" id="ARBA00022801"/>
    </source>
</evidence>
<dbReference type="AlphaFoldDB" id="A0A068LS15"/>
<dbReference type="PANTHER" id="PTHR13710">
    <property type="entry name" value="DNA HELICASE RECQ FAMILY MEMBER"/>
    <property type="match status" value="1"/>
</dbReference>
<reference evidence="10 11" key="1">
    <citation type="journal article" date="2015" name="BMC Genomics">
        <title>Transcriptome analysis of thermophilic methylotrophic Bacillus methanolicus MGA3 using RNA-sequencing provides detailed insights into its previously uncharted transcriptional landscape.</title>
        <authorList>
            <person name="Irla M."/>
            <person name="Neshat A."/>
            <person name="Brautaset T."/>
            <person name="Ruckert C."/>
            <person name="Kalinowski J."/>
            <person name="Wendisch V.F."/>
        </authorList>
    </citation>
    <scope>NUCLEOTIDE SEQUENCE [LARGE SCALE GENOMIC DNA]</scope>
    <source>
        <strain evidence="11">MGA3 / ATCC 53907</strain>
    </source>
</reference>
<name>A0A068LS15_BACMM</name>
<sequence length="497" mass="57841">MELNDLLRKYFNFTSFKPGQMETILSVLQGKDTLAMLSTGTGKSLCYQLPAYILPGQVVIVSPLLSLMQDQVEQMMRRGEKRVVALNSFLSPFEKREVLSRLEKYKFIFVSPEMLKMDHIVNRFQMTEISLFVVDEAHCISQWGYDFRPDYLTIGEVRAKLGNPLTLALTATATKEVRKDIKDSLRIQNCTEFIYSVDRPNIALAVEKVDDFKEKSERVLEIVREFQGPGIIYFSSKKMAEQMVSFLKGKNIGNIAAYHGGMDQENRILIQQQFIHNQLDIICATSAFGMGINKENIRLIIHYHMPLQLESYLQEIGRAGRDGKESIAVLLYSPGDEQLAFQLAESELPEEIQIDRLLSWLKSNPDYRSNFAEHENEISMVCGFTEIQWRIIHHFLDRIDFSINGWETEFINFKEFIAKRGSMKRKKIWQMRNWIETDTCRREMILNYFSETPKKKVDHCCDVCGIKYDKFFKPYDEKSLANSSFDWKNYLAEILLK</sequence>
<dbReference type="Proteomes" id="UP000027602">
    <property type="component" value="Chromosome"/>
</dbReference>
<dbReference type="InterPro" id="IPR027417">
    <property type="entry name" value="P-loop_NTPase"/>
</dbReference>
<dbReference type="Pfam" id="PF00271">
    <property type="entry name" value="Helicase_C"/>
    <property type="match status" value="1"/>
</dbReference>
<dbReference type="SMART" id="SM00487">
    <property type="entry name" value="DEXDc"/>
    <property type="match status" value="1"/>
</dbReference>
<keyword evidence="4" id="KW-0067">ATP-binding</keyword>
<dbReference type="PANTHER" id="PTHR13710:SF84">
    <property type="entry name" value="ATP-DEPENDENT DNA HELICASE RECS-RELATED"/>
    <property type="match status" value="1"/>
</dbReference>
<dbReference type="STRING" id="796606.BMMGA3_10925"/>
<keyword evidence="2" id="KW-0378">Hydrolase</keyword>
<dbReference type="InterPro" id="IPR036388">
    <property type="entry name" value="WH-like_DNA-bd_sf"/>
</dbReference>
<evidence type="ECO:0000256" key="4">
    <source>
        <dbReference type="ARBA" id="ARBA00022840"/>
    </source>
</evidence>
<dbReference type="PROSITE" id="PS51192">
    <property type="entry name" value="HELICASE_ATP_BIND_1"/>
    <property type="match status" value="1"/>
</dbReference>
<dbReference type="GO" id="GO:0003677">
    <property type="term" value="F:DNA binding"/>
    <property type="evidence" value="ECO:0007669"/>
    <property type="project" value="UniProtKB-KW"/>
</dbReference>
<evidence type="ECO:0000256" key="5">
    <source>
        <dbReference type="ARBA" id="ARBA00023125"/>
    </source>
</evidence>
<dbReference type="GO" id="GO:0005524">
    <property type="term" value="F:ATP binding"/>
    <property type="evidence" value="ECO:0007669"/>
    <property type="project" value="UniProtKB-KW"/>
</dbReference>
<feature type="domain" description="Helicase ATP-binding" evidence="8">
    <location>
        <begin position="24"/>
        <end position="191"/>
    </location>
</feature>
<dbReference type="CDD" id="cd17920">
    <property type="entry name" value="DEXHc_RecQ"/>
    <property type="match status" value="1"/>
</dbReference>
<evidence type="ECO:0000259" key="9">
    <source>
        <dbReference type="PROSITE" id="PS51194"/>
    </source>
</evidence>
<dbReference type="NCBIfam" id="TIGR00614">
    <property type="entry name" value="recQ_fam"/>
    <property type="match status" value="1"/>
</dbReference>
<keyword evidence="3 10" id="KW-0347">Helicase</keyword>
<dbReference type="PROSITE" id="PS00690">
    <property type="entry name" value="DEAH_ATP_HELICASE"/>
    <property type="match status" value="1"/>
</dbReference>
<dbReference type="GO" id="GO:0043138">
    <property type="term" value="F:3'-5' DNA helicase activity"/>
    <property type="evidence" value="ECO:0007669"/>
    <property type="project" value="TreeGrafter"/>
</dbReference>
<evidence type="ECO:0000313" key="10">
    <source>
        <dbReference type="EMBL" id="AIE60581.1"/>
    </source>
</evidence>